<sequence length="264" mass="27766">MRRRWRLWGWRWRRLTTGQHPHRPSPSRSHSALRSRRVRRAAPPTAPTGQAGVAPRTDHAQARLLRWAGGAGSHRARITAGRGCRRTGSRQARAFCGAGPHRARIASGADRVGRGRPASRRYAGRGSRQTRARVAVGASRRAGSRRPACPWAGEGNRGALHRARAVGGAGGRSAGRAVRRAVLVSASRWRHPQAGAVSGGGRPEGLGRAGTGGGSRPSRGVQGPGRVAHSVSIAPGRCSGGGEAEGSGGCAGFLVVPTDVRRRR</sequence>
<accession>A0A2P8I1N6</accession>
<name>A0A2P8I1N6_SACCR</name>
<organism evidence="2 3">
    <name type="scientific">Saccharothrix carnea</name>
    <dbReference type="NCBI Taxonomy" id="1280637"/>
    <lineage>
        <taxon>Bacteria</taxon>
        <taxon>Bacillati</taxon>
        <taxon>Actinomycetota</taxon>
        <taxon>Actinomycetes</taxon>
        <taxon>Pseudonocardiales</taxon>
        <taxon>Pseudonocardiaceae</taxon>
        <taxon>Saccharothrix</taxon>
    </lineage>
</organism>
<gene>
    <name evidence="2" type="ORF">B0I31_11342</name>
</gene>
<reference evidence="2 3" key="1">
    <citation type="submission" date="2018-03" db="EMBL/GenBank/DDBJ databases">
        <title>Genomic Encyclopedia of Type Strains, Phase III (KMG-III): the genomes of soil and plant-associated and newly described type strains.</title>
        <authorList>
            <person name="Whitman W."/>
        </authorList>
    </citation>
    <scope>NUCLEOTIDE SEQUENCE [LARGE SCALE GENOMIC DNA]</scope>
    <source>
        <strain evidence="2 3">CGMCC 4.7097</strain>
    </source>
</reference>
<evidence type="ECO:0000256" key="1">
    <source>
        <dbReference type="SAM" id="MobiDB-lite"/>
    </source>
</evidence>
<feature type="compositionally biased region" description="Basic residues" evidence="1">
    <location>
        <begin position="17"/>
        <end position="40"/>
    </location>
</feature>
<feature type="compositionally biased region" description="Low complexity" evidence="1">
    <location>
        <begin position="132"/>
        <end position="141"/>
    </location>
</feature>
<evidence type="ECO:0000313" key="2">
    <source>
        <dbReference type="EMBL" id="PSL52370.1"/>
    </source>
</evidence>
<feature type="compositionally biased region" description="Basic residues" evidence="1">
    <location>
        <begin position="117"/>
        <end position="131"/>
    </location>
</feature>
<comment type="caution">
    <text evidence="2">The sequence shown here is derived from an EMBL/GenBank/DDBJ whole genome shotgun (WGS) entry which is preliminary data.</text>
</comment>
<feature type="compositionally biased region" description="Low complexity" evidence="1">
    <location>
        <begin position="41"/>
        <end position="55"/>
    </location>
</feature>
<feature type="compositionally biased region" description="Gly residues" evidence="1">
    <location>
        <begin position="197"/>
        <end position="215"/>
    </location>
</feature>
<feature type="region of interest" description="Disordered" evidence="1">
    <location>
        <begin position="112"/>
        <end position="155"/>
    </location>
</feature>
<feature type="region of interest" description="Disordered" evidence="1">
    <location>
        <begin position="17"/>
        <end position="57"/>
    </location>
</feature>
<dbReference type="AlphaFoldDB" id="A0A2P8I1N6"/>
<evidence type="ECO:0000313" key="3">
    <source>
        <dbReference type="Proteomes" id="UP000241118"/>
    </source>
</evidence>
<keyword evidence="3" id="KW-1185">Reference proteome</keyword>
<dbReference type="Proteomes" id="UP000241118">
    <property type="component" value="Unassembled WGS sequence"/>
</dbReference>
<proteinExistence type="predicted"/>
<protein>
    <submittedName>
        <fullName evidence="2">Uncharacterized protein</fullName>
    </submittedName>
</protein>
<feature type="region of interest" description="Disordered" evidence="1">
    <location>
        <begin position="192"/>
        <end position="227"/>
    </location>
</feature>
<dbReference type="EMBL" id="PYAX01000013">
    <property type="protein sequence ID" value="PSL52370.1"/>
    <property type="molecule type" value="Genomic_DNA"/>
</dbReference>